<dbReference type="PANTHER" id="PTHR43155:SF2">
    <property type="entry name" value="CYCLIC DI-GMP PHOSPHODIESTERASE PA4108"/>
    <property type="match status" value="1"/>
</dbReference>
<protein>
    <submittedName>
        <fullName evidence="2">Phosphohydrolase</fullName>
    </submittedName>
</protein>
<dbReference type="RefSeq" id="WP_012057817.1">
    <property type="nucleotide sequence ID" value="NZ_CP007389.1"/>
</dbReference>
<dbReference type="Gene3D" id="1.10.3210.10">
    <property type="entry name" value="Hypothetical protein af1432"/>
    <property type="match status" value="1"/>
</dbReference>
<sequence length="331" mass="37566">MIIWKNLDLVEKGEIVGEDVYDPSGFIVLLKKGTVLKEGDIYLLKNRGVHMLPIYVEEVLVSDDIEPTIEYETFRELSENLDNTFEEIKRGEVKIKKVVEQSEKIIKNVLEKYEEKVLNLVRRDQKPLIRHVINTSIISSILGISLGFDEEMLNKLAISALLHDISLDKNVRDVLDYYDTHPIRGAGLLRKYFSVNDEILLGVLHHHERFDGKGYPRNLKGSAIPIFSRIIAVADVFDTLISKDFEGNPSTPYEAIRFIVSNSGKMFDPNIVEKFVHYTGIYPTGTLVELSNGKKGVVIKVSSGILPLVKVDDNIVDLKKGKIYIKRVIND</sequence>
<dbReference type="InterPro" id="IPR037522">
    <property type="entry name" value="HD_GYP_dom"/>
</dbReference>
<evidence type="ECO:0000259" key="1">
    <source>
        <dbReference type="PROSITE" id="PS51832"/>
    </source>
</evidence>
<gene>
    <name evidence="2" type="ORF">BW47_08555</name>
</gene>
<feature type="domain" description="HD-GYP" evidence="1">
    <location>
        <begin position="106"/>
        <end position="291"/>
    </location>
</feature>
<accession>A0ABM6GFR3</accession>
<dbReference type="CDD" id="cd00077">
    <property type="entry name" value="HDc"/>
    <property type="match status" value="1"/>
</dbReference>
<evidence type="ECO:0000313" key="2">
    <source>
        <dbReference type="EMBL" id="APT74517.1"/>
    </source>
</evidence>
<evidence type="ECO:0000313" key="3">
    <source>
        <dbReference type="Proteomes" id="UP000185490"/>
    </source>
</evidence>
<reference evidence="2 3" key="1">
    <citation type="submission" date="2014-02" db="EMBL/GenBank/DDBJ databases">
        <title>Diversity of Thermotogales isolates from hydrothermal vents.</title>
        <authorList>
            <person name="Haverkamp T.H.A."/>
            <person name="Lossouarn J."/>
            <person name="Geslin C."/>
            <person name="Nesbo C.L."/>
        </authorList>
    </citation>
    <scope>NUCLEOTIDE SEQUENCE [LARGE SCALE GENOMIC DNA]</scope>
    <source>
        <strain evidence="2 3">431</strain>
    </source>
</reference>
<dbReference type="SUPFAM" id="SSF109604">
    <property type="entry name" value="HD-domain/PDEase-like"/>
    <property type="match status" value="1"/>
</dbReference>
<dbReference type="PROSITE" id="PS51832">
    <property type="entry name" value="HD_GYP"/>
    <property type="match status" value="1"/>
</dbReference>
<dbReference type="Pfam" id="PF13487">
    <property type="entry name" value="HD_5"/>
    <property type="match status" value="1"/>
</dbReference>
<name>A0ABM6GFR3_9BACT</name>
<dbReference type="InterPro" id="IPR003607">
    <property type="entry name" value="HD/PDEase_dom"/>
</dbReference>
<proteinExistence type="predicted"/>
<dbReference type="PANTHER" id="PTHR43155">
    <property type="entry name" value="CYCLIC DI-GMP PHOSPHODIESTERASE PA4108-RELATED"/>
    <property type="match status" value="1"/>
</dbReference>
<keyword evidence="3" id="KW-1185">Reference proteome</keyword>
<dbReference type="EMBL" id="CP007389">
    <property type="protein sequence ID" value="APT74517.1"/>
    <property type="molecule type" value="Genomic_DNA"/>
</dbReference>
<organism evidence="2 3">
    <name type="scientific">Thermosipho melanesiensis</name>
    <dbReference type="NCBI Taxonomy" id="46541"/>
    <lineage>
        <taxon>Bacteria</taxon>
        <taxon>Thermotogati</taxon>
        <taxon>Thermotogota</taxon>
        <taxon>Thermotogae</taxon>
        <taxon>Thermotogales</taxon>
        <taxon>Fervidobacteriaceae</taxon>
        <taxon>Thermosipho</taxon>
    </lineage>
</organism>
<dbReference type="SMART" id="SM00471">
    <property type="entry name" value="HDc"/>
    <property type="match status" value="1"/>
</dbReference>
<dbReference type="Proteomes" id="UP000185490">
    <property type="component" value="Chromosome"/>
</dbReference>